<dbReference type="Pfam" id="PF14104">
    <property type="entry name" value="DUF4277"/>
    <property type="match status" value="1"/>
</dbReference>
<reference evidence="2 3" key="1">
    <citation type="journal article" date="2016" name="Stand. Genomic Sci.">
        <title>Complete genome sequence and genomic characterization of Microcystis panniformis FACHB 1757 by third-generation sequencing.</title>
        <authorList>
            <person name="Zhang J.Y."/>
            <person name="Guan R."/>
            <person name="Zhang H.J."/>
            <person name="Li H."/>
            <person name="Xiao P."/>
            <person name="Yu G.L."/>
            <person name="Du L."/>
            <person name="Cao D.M."/>
            <person name="Zhu B.C."/>
            <person name="Li R.H."/>
            <person name="Lu Z.H."/>
        </authorList>
    </citation>
    <scope>NUCLEOTIDE SEQUENCE [LARGE SCALE GENOMIC DNA]</scope>
    <source>
        <strain evidence="2 3">FACHB-1757</strain>
    </source>
</reference>
<accession>A0A0K1S7A6</accession>
<dbReference type="PATRIC" id="fig|1638788.3.peg.5210"/>
<gene>
    <name evidence="2" type="ORF">VL20_5163</name>
</gene>
<dbReference type="EMBL" id="CP011339">
    <property type="protein sequence ID" value="AKV70014.1"/>
    <property type="molecule type" value="Genomic_DNA"/>
</dbReference>
<proteinExistence type="predicted"/>
<sequence>MKLLTNKYQWVPGEIVTAGQVVKAIILNGLGFVSPALHLGSAEKVFRWE</sequence>
<evidence type="ECO:0000313" key="3">
    <source>
        <dbReference type="Proteomes" id="UP000068167"/>
    </source>
</evidence>
<evidence type="ECO:0000259" key="1">
    <source>
        <dbReference type="Pfam" id="PF14104"/>
    </source>
</evidence>
<feature type="domain" description="DUF4277" evidence="1">
    <location>
        <begin position="13"/>
        <end position="39"/>
    </location>
</feature>
<dbReference type="KEGG" id="mpk:VL20_5163"/>
<dbReference type="AlphaFoldDB" id="A0A0K1S7A6"/>
<organism evidence="2 3">
    <name type="scientific">Microcystis panniformis FACHB-1757</name>
    <dbReference type="NCBI Taxonomy" id="1638788"/>
    <lineage>
        <taxon>Bacteria</taxon>
        <taxon>Bacillati</taxon>
        <taxon>Cyanobacteriota</taxon>
        <taxon>Cyanophyceae</taxon>
        <taxon>Oscillatoriophycideae</taxon>
        <taxon>Chroococcales</taxon>
        <taxon>Microcystaceae</taxon>
        <taxon>Microcystis</taxon>
    </lineage>
</organism>
<keyword evidence="3" id="KW-1185">Reference proteome</keyword>
<dbReference type="InterPro" id="IPR025457">
    <property type="entry name" value="DUF4277"/>
</dbReference>
<protein>
    <submittedName>
        <fullName evidence="2">Mobile element protein</fullName>
    </submittedName>
</protein>
<name>A0A0K1S7A6_9CHRO</name>
<dbReference type="Proteomes" id="UP000068167">
    <property type="component" value="Chromosome"/>
</dbReference>
<evidence type="ECO:0000313" key="2">
    <source>
        <dbReference type="EMBL" id="AKV70014.1"/>
    </source>
</evidence>